<dbReference type="RefSeq" id="WP_044851548.1">
    <property type="nucleotide sequence ID" value="NZ_CP016174.1"/>
</dbReference>
<sequence length="213" mass="22050">MKRVNWLALGIALVALLAAAYAVWEPYTFRQEAKSLADQVTEACAKGGPGAVQLGAACAKAAEVKDQTSVAQPAEPDPAVLRQAARTAVAEYCAAPSRPCRGVDGASPNFDAIVTTVLERIPSPKNGRDGKDAPTPDWAAQVAAYCGQVTEPCRGRDGEKGVDGKDGQDGKPGAEGPPGPTCPDGYTAQSRRQATETWWVCVADAAPSIGGSR</sequence>
<feature type="compositionally biased region" description="Basic and acidic residues" evidence="1">
    <location>
        <begin position="153"/>
        <end position="169"/>
    </location>
</feature>
<evidence type="ECO:0008006" key="4">
    <source>
        <dbReference type="Google" id="ProtNLM"/>
    </source>
</evidence>
<reference evidence="2 3" key="1">
    <citation type="journal article" date="2015" name="Genome Announc.">
        <title>Draft Genome Sequence of Norvancomycin-Producing Strain Amycolatopsis orientalis CPCC200066.</title>
        <authorList>
            <person name="Lei X."/>
            <person name="Yuan F."/>
            <person name="Shi Y."/>
            <person name="Li X."/>
            <person name="Wang L."/>
            <person name="Hong B."/>
        </authorList>
    </citation>
    <scope>NUCLEOTIDE SEQUENCE [LARGE SCALE GENOMIC DNA]</scope>
    <source>
        <strain evidence="2 3">B-37</strain>
    </source>
</reference>
<evidence type="ECO:0000313" key="2">
    <source>
        <dbReference type="EMBL" id="ANN16261.1"/>
    </source>
</evidence>
<keyword evidence="3" id="KW-1185">Reference proteome</keyword>
<organism evidence="2 3">
    <name type="scientific">Amycolatopsis orientalis</name>
    <name type="common">Nocardia orientalis</name>
    <dbReference type="NCBI Taxonomy" id="31958"/>
    <lineage>
        <taxon>Bacteria</taxon>
        <taxon>Bacillati</taxon>
        <taxon>Actinomycetota</taxon>
        <taxon>Actinomycetes</taxon>
        <taxon>Pseudonocardiales</taxon>
        <taxon>Pseudonocardiaceae</taxon>
        <taxon>Amycolatopsis</taxon>
    </lineage>
</organism>
<evidence type="ECO:0000256" key="1">
    <source>
        <dbReference type="SAM" id="MobiDB-lite"/>
    </source>
</evidence>
<dbReference type="Proteomes" id="UP000093695">
    <property type="component" value="Chromosome"/>
</dbReference>
<accession>A0A193BVK3</accession>
<proteinExistence type="predicted"/>
<evidence type="ECO:0000313" key="3">
    <source>
        <dbReference type="Proteomes" id="UP000093695"/>
    </source>
</evidence>
<dbReference type="AlphaFoldDB" id="A0A193BVK3"/>
<dbReference type="KEGG" id="aori:SD37_11795"/>
<dbReference type="Gene3D" id="1.20.5.320">
    <property type="entry name" value="6-Phosphogluconate Dehydrogenase, domain 3"/>
    <property type="match status" value="1"/>
</dbReference>
<name>A0A193BVK3_AMYOR</name>
<gene>
    <name evidence="2" type="ORF">SD37_11795</name>
</gene>
<dbReference type="STRING" id="31958.SD37_11795"/>
<dbReference type="EMBL" id="CP016174">
    <property type="protein sequence ID" value="ANN16261.1"/>
    <property type="molecule type" value="Genomic_DNA"/>
</dbReference>
<feature type="region of interest" description="Disordered" evidence="1">
    <location>
        <begin position="151"/>
        <end position="190"/>
    </location>
</feature>
<protein>
    <recommendedName>
        <fullName evidence="4">Collagen-like protein</fullName>
    </recommendedName>
</protein>